<dbReference type="PANTHER" id="PTHR31356:SF66">
    <property type="entry name" value="CATALASE-PEROXIDASE"/>
    <property type="match status" value="1"/>
</dbReference>
<sequence>MTEAFVGDGGQCNSLARQAIRLGFHDAAAWSSSMGAVGGADGSIVLAPEEMRRHDNLGMEEIVAQHKKWFNQFRADGIGMADLVQFGAAHATMTCPLGPRVRFFIGRKDSNQAAPDGLLPPVDASADFNIRLFQDKTIQPNGLAALIGAHTTSRQRLVDPSRADDPQDSTPGTWDTLYYRQTVAAAAGQDVAEIDSVASNSSSSSSTNNTNIQKRRRANATAGYDRHGRKGGKGGENVFVFPSDLKIAVDQRTADAFRGFAAGNGQRAWNAAYAREAVRLSLLGVGNINAMTECTRALPGAQGQDEFYRRR</sequence>
<keyword evidence="2 12" id="KW-0575">Peroxidase</keyword>
<evidence type="ECO:0000256" key="3">
    <source>
        <dbReference type="ARBA" id="ARBA00022617"/>
    </source>
</evidence>
<dbReference type="InterPro" id="IPR019794">
    <property type="entry name" value="Peroxidases_AS"/>
</dbReference>
<feature type="region of interest" description="Disordered" evidence="13">
    <location>
        <begin position="154"/>
        <end position="175"/>
    </location>
</feature>
<feature type="binding site" description="axial binding residue" evidence="9">
    <location>
        <position position="150"/>
    </location>
    <ligand>
        <name>heme b</name>
        <dbReference type="ChEBI" id="CHEBI:60344"/>
    </ligand>
    <ligandPart>
        <name>Fe</name>
        <dbReference type="ChEBI" id="CHEBI:18248"/>
    </ligandPart>
</feature>
<dbReference type="GO" id="GO:0034599">
    <property type="term" value="P:cellular response to oxidative stress"/>
    <property type="evidence" value="ECO:0007669"/>
    <property type="project" value="InterPro"/>
</dbReference>
<feature type="binding site" evidence="9">
    <location>
        <position position="39"/>
    </location>
    <ligand>
        <name>Ca(2+)</name>
        <dbReference type="ChEBI" id="CHEBI:29108"/>
        <label>1</label>
    </ligand>
</feature>
<dbReference type="OrthoDB" id="2113341at2759"/>
<dbReference type="AlphaFoldDB" id="J3PAY1"/>
<keyword evidence="4 9" id="KW-0479">Metal-binding</keyword>
<comment type="similarity">
    <text evidence="1 12">Belongs to the peroxidase family. Ligninase subfamily.</text>
</comment>
<keyword evidence="17" id="KW-1185">Reference proteome</keyword>
<keyword evidence="7" id="KW-0325">Glycoprotein</keyword>
<keyword evidence="11" id="KW-1015">Disulfide bond</keyword>
<dbReference type="HOGENOM" id="CLU_041038_0_0_1"/>
<dbReference type="SUPFAM" id="SSF48113">
    <property type="entry name" value="Heme-dependent peroxidases"/>
    <property type="match status" value="1"/>
</dbReference>
<evidence type="ECO:0000256" key="8">
    <source>
        <dbReference type="PIRSR" id="PIRSR601621-1"/>
    </source>
</evidence>
<dbReference type="Gene3D" id="1.10.520.10">
    <property type="match status" value="1"/>
</dbReference>
<evidence type="ECO:0000256" key="10">
    <source>
        <dbReference type="PIRSR" id="PIRSR601621-3"/>
    </source>
</evidence>
<dbReference type="PROSITE" id="PS50873">
    <property type="entry name" value="PEROXIDASE_4"/>
    <property type="match status" value="1"/>
</dbReference>
<evidence type="ECO:0000313" key="16">
    <source>
        <dbReference type="EnsemblFungi" id="EJT71397"/>
    </source>
</evidence>
<feature type="compositionally biased region" description="Low complexity" evidence="13">
    <location>
        <begin position="199"/>
        <end position="211"/>
    </location>
</feature>
<feature type="region of interest" description="Disordered" evidence="13">
    <location>
        <begin position="196"/>
        <end position="235"/>
    </location>
</feature>
<dbReference type="GO" id="GO:0046872">
    <property type="term" value="F:metal ion binding"/>
    <property type="evidence" value="ECO:0007669"/>
    <property type="project" value="UniProtKB-UniRule"/>
</dbReference>
<reference evidence="17" key="1">
    <citation type="submission" date="2010-07" db="EMBL/GenBank/DDBJ databases">
        <title>The genome sequence of Gaeumannomyces graminis var. tritici strain R3-111a-1.</title>
        <authorList>
            <consortium name="The Broad Institute Genome Sequencing Platform"/>
            <person name="Ma L.-J."/>
            <person name="Dead R."/>
            <person name="Young S."/>
            <person name="Zeng Q."/>
            <person name="Koehrsen M."/>
            <person name="Alvarado L."/>
            <person name="Berlin A."/>
            <person name="Chapman S.B."/>
            <person name="Chen Z."/>
            <person name="Freedman E."/>
            <person name="Gellesch M."/>
            <person name="Goldberg J."/>
            <person name="Griggs A."/>
            <person name="Gujja S."/>
            <person name="Heilman E.R."/>
            <person name="Heiman D."/>
            <person name="Hepburn T."/>
            <person name="Howarth C."/>
            <person name="Jen D."/>
            <person name="Larson L."/>
            <person name="Mehta T."/>
            <person name="Neiman D."/>
            <person name="Pearson M."/>
            <person name="Roberts A."/>
            <person name="Saif S."/>
            <person name="Shea T."/>
            <person name="Shenoy N."/>
            <person name="Sisk P."/>
            <person name="Stolte C."/>
            <person name="Sykes S."/>
            <person name="Walk T."/>
            <person name="White J."/>
            <person name="Yandava C."/>
            <person name="Haas B."/>
            <person name="Nusbaum C."/>
            <person name="Birren B."/>
        </authorList>
    </citation>
    <scope>NUCLEOTIDE SEQUENCE [LARGE SCALE GENOMIC DNA]</scope>
    <source>
        <strain evidence="17">R3-111a-1</strain>
    </source>
</reference>
<dbReference type="Gene3D" id="1.10.420.10">
    <property type="entry name" value="Peroxidase, domain 2"/>
    <property type="match status" value="1"/>
</dbReference>
<name>J3PAY1_GAET3</name>
<evidence type="ECO:0000256" key="13">
    <source>
        <dbReference type="SAM" id="MobiDB-lite"/>
    </source>
</evidence>
<evidence type="ECO:0000256" key="1">
    <source>
        <dbReference type="ARBA" id="ARBA00006089"/>
    </source>
</evidence>
<dbReference type="InterPro" id="IPR044831">
    <property type="entry name" value="Ccp1-like"/>
</dbReference>
<evidence type="ECO:0000256" key="4">
    <source>
        <dbReference type="ARBA" id="ARBA00022723"/>
    </source>
</evidence>
<dbReference type="GO" id="GO:0000302">
    <property type="term" value="P:response to reactive oxygen species"/>
    <property type="evidence" value="ECO:0007669"/>
    <property type="project" value="TreeGrafter"/>
</dbReference>
<dbReference type="GO" id="GO:0004601">
    <property type="term" value="F:peroxidase activity"/>
    <property type="evidence" value="ECO:0007669"/>
    <property type="project" value="UniProtKB-KW"/>
</dbReference>
<comment type="cofactor">
    <cofactor evidence="9 12">
        <name>Ca(2+)</name>
        <dbReference type="ChEBI" id="CHEBI:29108"/>
    </cofactor>
    <text evidence="9 12">Binds 2 calcium ions per subunit.</text>
</comment>
<dbReference type="EnsemblFungi" id="EJT71397">
    <property type="protein sequence ID" value="EJT71397"/>
    <property type="gene ID" value="GGTG_10656"/>
</dbReference>
<evidence type="ECO:0000256" key="12">
    <source>
        <dbReference type="RuleBase" id="RU363051"/>
    </source>
</evidence>
<reference evidence="16" key="4">
    <citation type="journal article" date="2015" name="G3 (Bethesda)">
        <title>Genome sequences of three phytopathogenic species of the Magnaporthaceae family of fungi.</title>
        <authorList>
            <person name="Okagaki L.H."/>
            <person name="Nunes C.C."/>
            <person name="Sailsbery J."/>
            <person name="Clay B."/>
            <person name="Brown D."/>
            <person name="John T."/>
            <person name="Oh Y."/>
            <person name="Young N."/>
            <person name="Fitzgerald M."/>
            <person name="Haas B.J."/>
            <person name="Zeng Q."/>
            <person name="Young S."/>
            <person name="Adiconis X."/>
            <person name="Fan L."/>
            <person name="Levin J.Z."/>
            <person name="Mitchell T.K."/>
            <person name="Okubara P.A."/>
            <person name="Farman M.L."/>
            <person name="Kohn L.M."/>
            <person name="Birren B."/>
            <person name="Ma L.-J."/>
            <person name="Dean R.A."/>
        </authorList>
    </citation>
    <scope>NUCLEOTIDE SEQUENCE</scope>
    <source>
        <strain evidence="16">R3-111a-1</strain>
    </source>
</reference>
<evidence type="ECO:0000259" key="14">
    <source>
        <dbReference type="PROSITE" id="PS50873"/>
    </source>
</evidence>
<feature type="binding site" evidence="9">
    <location>
        <position position="41"/>
    </location>
    <ligand>
        <name>Ca(2+)</name>
        <dbReference type="ChEBI" id="CHEBI:29108"/>
        <label>1</label>
    </ligand>
</feature>
<feature type="binding site" evidence="9">
    <location>
        <position position="43"/>
    </location>
    <ligand>
        <name>Ca(2+)</name>
        <dbReference type="ChEBI" id="CHEBI:29108"/>
        <label>1</label>
    </ligand>
</feature>
<keyword evidence="9 12" id="KW-0106">Calcium</keyword>
<evidence type="ECO:0000256" key="6">
    <source>
        <dbReference type="ARBA" id="ARBA00023004"/>
    </source>
</evidence>
<dbReference type="eggNOG" id="ENOG502SM0W">
    <property type="taxonomic scope" value="Eukaryota"/>
</dbReference>
<feature type="binding site" evidence="9">
    <location>
        <position position="26"/>
    </location>
    <ligand>
        <name>Ca(2+)</name>
        <dbReference type="ChEBI" id="CHEBI:29108"/>
        <label>1</label>
    </ligand>
</feature>
<dbReference type="PRINTS" id="PR00458">
    <property type="entry name" value="PEROXIDASE"/>
</dbReference>
<dbReference type="PROSITE" id="PS00436">
    <property type="entry name" value="PEROXIDASE_2"/>
    <property type="match status" value="1"/>
</dbReference>
<keyword evidence="5 12" id="KW-0560">Oxidoreductase</keyword>
<dbReference type="VEuPathDB" id="FungiDB:GGTG_10656"/>
<feature type="disulfide bond" evidence="11">
    <location>
        <begin position="12"/>
        <end position="95"/>
    </location>
</feature>
<evidence type="ECO:0000256" key="9">
    <source>
        <dbReference type="PIRSR" id="PIRSR601621-2"/>
    </source>
</evidence>
<evidence type="ECO:0000256" key="7">
    <source>
        <dbReference type="ARBA" id="ARBA00023180"/>
    </source>
</evidence>
<reference evidence="16" key="5">
    <citation type="submission" date="2018-04" db="UniProtKB">
        <authorList>
            <consortium name="EnsemblFungi"/>
        </authorList>
    </citation>
    <scope>IDENTIFICATION</scope>
    <source>
        <strain evidence="16">R3-111a-1</strain>
    </source>
</reference>
<dbReference type="EC" id="1.11.1.-" evidence="12"/>
<dbReference type="PRINTS" id="PR00462">
    <property type="entry name" value="LIGNINASE"/>
</dbReference>
<comment type="cofactor">
    <cofactor evidence="9">
        <name>heme b</name>
        <dbReference type="ChEBI" id="CHEBI:60344"/>
    </cofactor>
    <text evidence="9">Binds 1 heme b (iron(II)-protoporphyrin IX) group per subunit.</text>
</comment>
<evidence type="ECO:0000313" key="15">
    <source>
        <dbReference type="EMBL" id="EJT71397.1"/>
    </source>
</evidence>
<feature type="binding site" evidence="9">
    <location>
        <position position="175"/>
    </location>
    <ligand>
        <name>Ca(2+)</name>
        <dbReference type="ChEBI" id="CHEBI:29108"/>
        <label>2</label>
    </ligand>
</feature>
<dbReference type="FunFam" id="1.10.520.10:FF:000021">
    <property type="entry name" value="Peroxidase"/>
    <property type="match status" value="1"/>
</dbReference>
<dbReference type="GO" id="GO:0020037">
    <property type="term" value="F:heme binding"/>
    <property type="evidence" value="ECO:0007669"/>
    <property type="project" value="UniProtKB-UniRule"/>
</dbReference>
<evidence type="ECO:0000256" key="2">
    <source>
        <dbReference type="ARBA" id="ARBA00022559"/>
    </source>
</evidence>
<evidence type="ECO:0000313" key="17">
    <source>
        <dbReference type="Proteomes" id="UP000006039"/>
    </source>
</evidence>
<dbReference type="Proteomes" id="UP000006039">
    <property type="component" value="Unassembled WGS sequence"/>
</dbReference>
<reference evidence="15" key="2">
    <citation type="submission" date="2010-07" db="EMBL/GenBank/DDBJ databases">
        <authorList>
            <consortium name="The Broad Institute Genome Sequencing Platform"/>
            <consortium name="Broad Institute Genome Sequencing Center for Infectious Disease"/>
            <person name="Ma L.-J."/>
            <person name="Dead R."/>
            <person name="Young S."/>
            <person name="Zeng Q."/>
            <person name="Koehrsen M."/>
            <person name="Alvarado L."/>
            <person name="Berlin A."/>
            <person name="Chapman S.B."/>
            <person name="Chen Z."/>
            <person name="Freedman E."/>
            <person name="Gellesch M."/>
            <person name="Goldberg J."/>
            <person name="Griggs A."/>
            <person name="Gujja S."/>
            <person name="Heilman E.R."/>
            <person name="Heiman D."/>
            <person name="Hepburn T."/>
            <person name="Howarth C."/>
            <person name="Jen D."/>
            <person name="Larson L."/>
            <person name="Mehta T."/>
            <person name="Neiman D."/>
            <person name="Pearson M."/>
            <person name="Roberts A."/>
            <person name="Saif S."/>
            <person name="Shea T."/>
            <person name="Shenoy N."/>
            <person name="Sisk P."/>
            <person name="Stolte C."/>
            <person name="Sykes S."/>
            <person name="Walk T."/>
            <person name="White J."/>
            <person name="Yandava C."/>
            <person name="Haas B."/>
            <person name="Nusbaum C."/>
            <person name="Birren B."/>
        </authorList>
    </citation>
    <scope>NUCLEOTIDE SEQUENCE</scope>
    <source>
        <strain evidence="15">R3-111a-1</strain>
    </source>
</reference>
<dbReference type="Pfam" id="PF00141">
    <property type="entry name" value="peroxidase"/>
    <property type="match status" value="1"/>
</dbReference>
<feature type="binding site" evidence="9">
    <location>
        <position position="168"/>
    </location>
    <ligand>
        <name>Ca(2+)</name>
        <dbReference type="ChEBI" id="CHEBI:29108"/>
        <label>2</label>
    </ligand>
</feature>
<evidence type="ECO:0000256" key="5">
    <source>
        <dbReference type="ARBA" id="ARBA00023002"/>
    </source>
</evidence>
<organism evidence="15">
    <name type="scientific">Gaeumannomyces tritici (strain R3-111a-1)</name>
    <name type="common">Wheat and barley take-all root rot fungus</name>
    <name type="synonym">Gaeumannomyces graminis var. tritici</name>
    <dbReference type="NCBI Taxonomy" id="644352"/>
    <lineage>
        <taxon>Eukaryota</taxon>
        <taxon>Fungi</taxon>
        <taxon>Dikarya</taxon>
        <taxon>Ascomycota</taxon>
        <taxon>Pezizomycotina</taxon>
        <taxon>Sordariomycetes</taxon>
        <taxon>Sordariomycetidae</taxon>
        <taxon>Magnaporthales</taxon>
        <taxon>Magnaporthaceae</taxon>
        <taxon>Gaeumannomyces</taxon>
    </lineage>
</organism>
<dbReference type="InterPro" id="IPR001621">
    <property type="entry name" value="Ligninase"/>
</dbReference>
<dbReference type="EMBL" id="GL385400">
    <property type="protein sequence ID" value="EJT71397.1"/>
    <property type="molecule type" value="Genomic_DNA"/>
</dbReference>
<accession>J3PAY1</accession>
<protein>
    <recommendedName>
        <fullName evidence="12">Peroxidase</fullName>
        <ecNumber evidence="12">1.11.1.-</ecNumber>
    </recommendedName>
</protein>
<evidence type="ECO:0000256" key="11">
    <source>
        <dbReference type="PIRSR" id="PIRSR601621-4"/>
    </source>
</evidence>
<dbReference type="PANTHER" id="PTHR31356">
    <property type="entry name" value="THYLAKOID LUMENAL 29 KDA PROTEIN, CHLOROPLASTIC-RELATED"/>
    <property type="match status" value="1"/>
</dbReference>
<feature type="active site" description="Proton acceptor" evidence="8">
    <location>
        <position position="25"/>
    </location>
</feature>
<feature type="binding site" evidence="9">
    <location>
        <position position="170"/>
    </location>
    <ligand>
        <name>Ca(2+)</name>
        <dbReference type="ChEBI" id="CHEBI:29108"/>
        <label>2</label>
    </ligand>
</feature>
<reference evidence="15" key="3">
    <citation type="submission" date="2010-09" db="EMBL/GenBank/DDBJ databases">
        <title>Annotation of Gaeumannomyces graminis var. tritici R3-111a-1.</title>
        <authorList>
            <consortium name="The Broad Institute Genome Sequencing Platform"/>
            <person name="Ma L.-J."/>
            <person name="Dead R."/>
            <person name="Young S.K."/>
            <person name="Zeng Q."/>
            <person name="Gargeya S."/>
            <person name="Fitzgerald M."/>
            <person name="Haas B."/>
            <person name="Abouelleil A."/>
            <person name="Alvarado L."/>
            <person name="Arachchi H.M."/>
            <person name="Berlin A."/>
            <person name="Brown A."/>
            <person name="Chapman S.B."/>
            <person name="Chen Z."/>
            <person name="Dunbar C."/>
            <person name="Freedman E."/>
            <person name="Gearin G."/>
            <person name="Gellesch M."/>
            <person name="Goldberg J."/>
            <person name="Griggs A."/>
            <person name="Gujja S."/>
            <person name="Heiman D."/>
            <person name="Howarth C."/>
            <person name="Larson L."/>
            <person name="Lui A."/>
            <person name="MacDonald P.J.P."/>
            <person name="Mehta T."/>
            <person name="Montmayeur A."/>
            <person name="Murphy C."/>
            <person name="Neiman D."/>
            <person name="Pearson M."/>
            <person name="Priest M."/>
            <person name="Roberts A."/>
            <person name="Saif S."/>
            <person name="Shea T."/>
            <person name="Shenoy N."/>
            <person name="Sisk P."/>
            <person name="Stolte C."/>
            <person name="Sykes S."/>
            <person name="Yandava C."/>
            <person name="Wortman J."/>
            <person name="Nusbaum C."/>
            <person name="Birren B."/>
        </authorList>
    </citation>
    <scope>NUCLEOTIDE SEQUENCE</scope>
    <source>
        <strain evidence="15">R3-111a-1</strain>
    </source>
</reference>
<dbReference type="RefSeq" id="XP_009226794.1">
    <property type="nucleotide sequence ID" value="XM_009228530.1"/>
</dbReference>
<dbReference type="InterPro" id="IPR010255">
    <property type="entry name" value="Haem_peroxidase_sf"/>
</dbReference>
<feature type="site" description="Transition state stabilizer" evidence="10">
    <location>
        <position position="21"/>
    </location>
</feature>
<gene>
    <name evidence="16" type="primary">20351114</name>
    <name evidence="15" type="ORF">GGTG_10656</name>
</gene>
<dbReference type="GeneID" id="20351114"/>
<dbReference type="STRING" id="644352.J3PAY1"/>
<dbReference type="GO" id="GO:0042744">
    <property type="term" value="P:hydrogen peroxide catabolic process"/>
    <property type="evidence" value="ECO:0007669"/>
    <property type="project" value="TreeGrafter"/>
</dbReference>
<keyword evidence="3 9" id="KW-0349">Heme</keyword>
<proteinExistence type="inferred from homology"/>
<dbReference type="InterPro" id="IPR002016">
    <property type="entry name" value="Haem_peroxidase"/>
</dbReference>
<feature type="binding site" evidence="9">
    <location>
        <position position="151"/>
    </location>
    <ligand>
        <name>Ca(2+)</name>
        <dbReference type="ChEBI" id="CHEBI:29108"/>
        <label>2</label>
    </ligand>
</feature>
<feature type="compositionally biased region" description="Basic and acidic residues" evidence="13">
    <location>
        <begin position="156"/>
        <end position="165"/>
    </location>
</feature>
<feature type="domain" description="Plant heme peroxidase family profile" evidence="14">
    <location>
        <begin position="14"/>
        <end position="311"/>
    </location>
</feature>
<keyword evidence="6 9" id="KW-0408">Iron</keyword>